<feature type="transmembrane region" description="Helical" evidence="1">
    <location>
        <begin position="12"/>
        <end position="29"/>
    </location>
</feature>
<dbReference type="InterPro" id="IPR025373">
    <property type="entry name" value="DUF4363"/>
</dbReference>
<proteinExistence type="predicted"/>
<dbReference type="Pfam" id="PF14276">
    <property type="entry name" value="DUF4363"/>
    <property type="match status" value="1"/>
</dbReference>
<name>A0ABU4JWJ9_9CLOT</name>
<sequence length="126" mass="14672">MIDTFGYKNMGYKVAVVWLLSFITVWIVFENIIPRDSILLQLNKIEESIQDRNWNEAKAEMNILKDTYKKNRLFVQMNNATEIFTTFEHTLGQLEITVKHEQEAAIEYVGALKETLNLVMKPFSGP</sequence>
<evidence type="ECO:0008006" key="4">
    <source>
        <dbReference type="Google" id="ProtNLM"/>
    </source>
</evidence>
<gene>
    <name evidence="2" type="ORF">P8V03_14245</name>
</gene>
<keyword evidence="3" id="KW-1185">Reference proteome</keyword>
<organism evidence="2 3">
    <name type="scientific">Clostridium tanneri</name>
    <dbReference type="NCBI Taxonomy" id="3037988"/>
    <lineage>
        <taxon>Bacteria</taxon>
        <taxon>Bacillati</taxon>
        <taxon>Bacillota</taxon>
        <taxon>Clostridia</taxon>
        <taxon>Eubacteriales</taxon>
        <taxon>Clostridiaceae</taxon>
        <taxon>Clostridium</taxon>
    </lineage>
</organism>
<comment type="caution">
    <text evidence="2">The sequence shown here is derived from an EMBL/GenBank/DDBJ whole genome shotgun (WGS) entry which is preliminary data.</text>
</comment>
<dbReference type="Proteomes" id="UP001281656">
    <property type="component" value="Unassembled WGS sequence"/>
</dbReference>
<evidence type="ECO:0000313" key="2">
    <source>
        <dbReference type="EMBL" id="MDW8802311.1"/>
    </source>
</evidence>
<dbReference type="RefSeq" id="WP_318798673.1">
    <property type="nucleotide sequence ID" value="NZ_JARUJP010000018.1"/>
</dbReference>
<keyword evidence="1" id="KW-0812">Transmembrane</keyword>
<dbReference type="EMBL" id="JARUJP010000018">
    <property type="protein sequence ID" value="MDW8802311.1"/>
    <property type="molecule type" value="Genomic_DNA"/>
</dbReference>
<protein>
    <recommendedName>
        <fullName evidence="4">DUF4363 family protein</fullName>
    </recommendedName>
</protein>
<evidence type="ECO:0000256" key="1">
    <source>
        <dbReference type="SAM" id="Phobius"/>
    </source>
</evidence>
<keyword evidence="1" id="KW-0472">Membrane</keyword>
<evidence type="ECO:0000313" key="3">
    <source>
        <dbReference type="Proteomes" id="UP001281656"/>
    </source>
</evidence>
<accession>A0ABU4JWJ9</accession>
<keyword evidence="1" id="KW-1133">Transmembrane helix</keyword>
<reference evidence="2 3" key="1">
    <citation type="submission" date="2023-04" db="EMBL/GenBank/DDBJ databases">
        <title>Clostridium tannerae sp. nov., isolated from the fecal material of an alpaca.</title>
        <authorList>
            <person name="Miller S."/>
            <person name="Hendry M."/>
            <person name="King J."/>
            <person name="Sankaranarayanan K."/>
            <person name="Lawson P.A."/>
        </authorList>
    </citation>
    <scope>NUCLEOTIDE SEQUENCE [LARGE SCALE GENOMIC DNA]</scope>
    <source>
        <strain evidence="2 3">A1-XYC3</strain>
    </source>
</reference>